<dbReference type="Proteomes" id="UP000398389">
    <property type="component" value="Unassembled WGS sequence"/>
</dbReference>
<dbReference type="EMBL" id="CABVLU010000002">
    <property type="protein sequence ID" value="VVT49314.1"/>
    <property type="molecule type" value="Genomic_DNA"/>
</dbReference>
<organism evidence="1 2">
    <name type="scientific">Magnusiomyces paraingens</name>
    <dbReference type="NCBI Taxonomy" id="2606893"/>
    <lineage>
        <taxon>Eukaryota</taxon>
        <taxon>Fungi</taxon>
        <taxon>Dikarya</taxon>
        <taxon>Ascomycota</taxon>
        <taxon>Saccharomycotina</taxon>
        <taxon>Dipodascomycetes</taxon>
        <taxon>Dipodascales</taxon>
        <taxon>Dipodascaceae</taxon>
        <taxon>Magnusiomyces</taxon>
    </lineage>
</organism>
<accession>A0A5E8BE41</accession>
<dbReference type="RefSeq" id="XP_031852819.1">
    <property type="nucleotide sequence ID" value="XM_031996928.1"/>
</dbReference>
<keyword evidence="2" id="KW-1185">Reference proteome</keyword>
<evidence type="ECO:0008006" key="3">
    <source>
        <dbReference type="Google" id="ProtNLM"/>
    </source>
</evidence>
<dbReference type="Gene3D" id="3.40.1230.10">
    <property type="entry name" value="MTH938-like"/>
    <property type="match status" value="1"/>
</dbReference>
<dbReference type="GO" id="GO:0005743">
    <property type="term" value="C:mitochondrial inner membrane"/>
    <property type="evidence" value="ECO:0007669"/>
    <property type="project" value="TreeGrafter"/>
</dbReference>
<protein>
    <recommendedName>
        <fullName evidence="3">NADH dehydrogenase [ubiquinone] 1 alpha subcomplex assembly factor 3</fullName>
    </recommendedName>
</protein>
<dbReference type="AlphaFoldDB" id="A0A5E8BE41"/>
<sequence length="223" mass="24607">MIARRLINPRLLLSRQAYAIGLTVQARTLKSMKIRPEIPMRPKLSHEETERLSQGNISDFDIFQDLPTPLNTIEVVLSNGFRLKSGAHFRCTDPVNHPKALVLLSTETFTLDLGKSDKGLADPTSAESKIPTADDPIKGLDTGFVEIHHSALEFLEVVHPKPEMLVVGLGKRSRMLHPNTRKYLTGLGMQIELSTTTIAANNFDLLTTERPGQVGALLLAPNV</sequence>
<evidence type="ECO:0000313" key="2">
    <source>
        <dbReference type="Proteomes" id="UP000398389"/>
    </source>
</evidence>
<dbReference type="OrthoDB" id="20681at2759"/>
<reference evidence="1 2" key="1">
    <citation type="submission" date="2019-09" db="EMBL/GenBank/DDBJ databases">
        <authorList>
            <person name="Brejova B."/>
        </authorList>
    </citation>
    <scope>NUCLEOTIDE SEQUENCE [LARGE SCALE GENOMIC DNA]</scope>
</reference>
<proteinExistence type="predicted"/>
<dbReference type="InterPro" id="IPR007523">
    <property type="entry name" value="NDUFAF3/AAMDC"/>
</dbReference>
<dbReference type="PANTHER" id="PTHR21192">
    <property type="entry name" value="NUCLEAR PROTEIN E3-3"/>
    <property type="match status" value="1"/>
</dbReference>
<dbReference type="GO" id="GO:0032981">
    <property type="term" value="P:mitochondrial respiratory chain complex I assembly"/>
    <property type="evidence" value="ECO:0007669"/>
    <property type="project" value="TreeGrafter"/>
</dbReference>
<dbReference type="Pfam" id="PF04430">
    <property type="entry name" value="DUF498"/>
    <property type="match status" value="1"/>
</dbReference>
<dbReference type="GeneID" id="43581028"/>
<gene>
    <name evidence="1" type="ORF">SAPINGB_P002209</name>
</gene>
<dbReference type="SUPFAM" id="SSF64076">
    <property type="entry name" value="MTH938-like"/>
    <property type="match status" value="1"/>
</dbReference>
<evidence type="ECO:0000313" key="1">
    <source>
        <dbReference type="EMBL" id="VVT49314.1"/>
    </source>
</evidence>
<dbReference type="PANTHER" id="PTHR21192:SF2">
    <property type="entry name" value="NADH DEHYDROGENASE [UBIQUINONE] 1 ALPHA SUBCOMPLEX ASSEMBLY FACTOR 3"/>
    <property type="match status" value="1"/>
</dbReference>
<name>A0A5E8BE41_9ASCO</name>
<dbReference type="InterPro" id="IPR036748">
    <property type="entry name" value="MTH938-like_sf"/>
</dbReference>